<feature type="signal peptide" evidence="2">
    <location>
        <begin position="1"/>
        <end position="19"/>
    </location>
</feature>
<name>A0AAV9SEP9_9TELE</name>
<organism evidence="3 4">
    <name type="scientific">Crenichthys baileyi</name>
    <name type="common">White River springfish</name>
    <dbReference type="NCBI Taxonomy" id="28760"/>
    <lineage>
        <taxon>Eukaryota</taxon>
        <taxon>Metazoa</taxon>
        <taxon>Chordata</taxon>
        <taxon>Craniata</taxon>
        <taxon>Vertebrata</taxon>
        <taxon>Euteleostomi</taxon>
        <taxon>Actinopterygii</taxon>
        <taxon>Neopterygii</taxon>
        <taxon>Teleostei</taxon>
        <taxon>Neoteleostei</taxon>
        <taxon>Acanthomorphata</taxon>
        <taxon>Ovalentaria</taxon>
        <taxon>Atherinomorphae</taxon>
        <taxon>Cyprinodontiformes</taxon>
        <taxon>Goodeidae</taxon>
        <taxon>Crenichthys</taxon>
    </lineage>
</organism>
<feature type="chain" id="PRO_5043317382" evidence="2">
    <location>
        <begin position="20"/>
        <end position="169"/>
    </location>
</feature>
<dbReference type="AlphaFoldDB" id="A0AAV9SEP9"/>
<accession>A0AAV9SEP9</accession>
<protein>
    <submittedName>
        <fullName evidence="3">Uncharacterized protein</fullName>
    </submittedName>
</protein>
<comment type="caution">
    <text evidence="3">The sequence shown here is derived from an EMBL/GenBank/DDBJ whole genome shotgun (WGS) entry which is preliminary data.</text>
</comment>
<feature type="region of interest" description="Disordered" evidence="1">
    <location>
        <begin position="39"/>
        <end position="101"/>
    </location>
</feature>
<evidence type="ECO:0000256" key="2">
    <source>
        <dbReference type="SAM" id="SignalP"/>
    </source>
</evidence>
<dbReference type="EMBL" id="JAHHUM010000578">
    <property type="protein sequence ID" value="KAK5619510.1"/>
    <property type="molecule type" value="Genomic_DNA"/>
</dbReference>
<reference evidence="3 4" key="1">
    <citation type="submission" date="2021-06" db="EMBL/GenBank/DDBJ databases">
        <authorList>
            <person name="Palmer J.M."/>
        </authorList>
    </citation>
    <scope>NUCLEOTIDE SEQUENCE [LARGE SCALE GENOMIC DNA]</scope>
    <source>
        <strain evidence="3 4">MEX-2019</strain>
        <tissue evidence="3">Muscle</tissue>
    </source>
</reference>
<gene>
    <name evidence="3" type="ORF">CRENBAI_013895</name>
</gene>
<keyword evidence="4" id="KW-1185">Reference proteome</keyword>
<evidence type="ECO:0000313" key="4">
    <source>
        <dbReference type="Proteomes" id="UP001311232"/>
    </source>
</evidence>
<evidence type="ECO:0000256" key="1">
    <source>
        <dbReference type="SAM" id="MobiDB-lite"/>
    </source>
</evidence>
<keyword evidence="2" id="KW-0732">Signal</keyword>
<proteinExistence type="predicted"/>
<evidence type="ECO:0000313" key="3">
    <source>
        <dbReference type="EMBL" id="KAK5619510.1"/>
    </source>
</evidence>
<dbReference type="Proteomes" id="UP001311232">
    <property type="component" value="Unassembled WGS sequence"/>
</dbReference>
<sequence length="169" mass="18219">MLVPHLCLLSLITCPIVSCPPSSVFKFVFVLCSGEEVEAAPPRAPPGSGEEVEAARPRAPPGSGEEVEAARPRAPPGSSEEVEAARPRAPPGSGEVQKTRRAPAVALKGRRRPAEALKARQCRYVSPMYFVMPLDTRPAPDLIVSVFLRIHVLWILYLCSSPASELTLE</sequence>